<dbReference type="GO" id="GO:1904680">
    <property type="term" value="F:peptide transmembrane transporter activity"/>
    <property type="evidence" value="ECO:0007669"/>
    <property type="project" value="TreeGrafter"/>
</dbReference>
<reference evidence="7 8" key="1">
    <citation type="journal article" date="2018" name="Int. J. Syst. Evol. Microbiol.">
        <title>Methylomusa anaerophila gen. nov., sp. nov., an anaerobic methanol-utilizing bacterium isolated from a microbial fuel cell.</title>
        <authorList>
            <person name="Amano N."/>
            <person name="Yamamuro A."/>
            <person name="Miyahara M."/>
            <person name="Kouzuma A."/>
            <person name="Abe T."/>
            <person name="Watanabe K."/>
        </authorList>
    </citation>
    <scope>NUCLEOTIDE SEQUENCE [LARGE SCALE GENOMIC DNA]</scope>
    <source>
        <strain evidence="7 8">MMFC1</strain>
    </source>
</reference>
<dbReference type="OrthoDB" id="137511at2"/>
<comment type="subcellular location">
    <subcellularLocation>
        <location evidence="1">Cell envelope</location>
    </subcellularLocation>
</comment>
<dbReference type="SUPFAM" id="SSF53850">
    <property type="entry name" value="Periplasmic binding protein-like II"/>
    <property type="match status" value="1"/>
</dbReference>
<evidence type="ECO:0000256" key="4">
    <source>
        <dbReference type="ARBA" id="ARBA00022729"/>
    </source>
</evidence>
<proteinExistence type="inferred from homology"/>
<gene>
    <name evidence="7" type="primary">dppE</name>
    <name evidence="7" type="ORF">MAMMFC1_00810</name>
</gene>
<dbReference type="AlphaFoldDB" id="A0A348AGG4"/>
<dbReference type="KEGG" id="mana:MAMMFC1_00810"/>
<dbReference type="PROSITE" id="PS51257">
    <property type="entry name" value="PROKAR_LIPOPROTEIN"/>
    <property type="match status" value="1"/>
</dbReference>
<name>A0A348AGG4_9FIRM</name>
<evidence type="ECO:0000256" key="2">
    <source>
        <dbReference type="ARBA" id="ARBA00005695"/>
    </source>
</evidence>
<organism evidence="7 8">
    <name type="scientific">Methylomusa anaerophila</name>
    <dbReference type="NCBI Taxonomy" id="1930071"/>
    <lineage>
        <taxon>Bacteria</taxon>
        <taxon>Bacillati</taxon>
        <taxon>Bacillota</taxon>
        <taxon>Negativicutes</taxon>
        <taxon>Selenomonadales</taxon>
        <taxon>Sporomusaceae</taxon>
        <taxon>Methylomusa</taxon>
    </lineage>
</organism>
<feature type="domain" description="Solute-binding protein family 5" evidence="6">
    <location>
        <begin position="77"/>
        <end position="456"/>
    </location>
</feature>
<dbReference type="GO" id="GO:0043190">
    <property type="term" value="C:ATP-binding cassette (ABC) transporter complex"/>
    <property type="evidence" value="ECO:0007669"/>
    <property type="project" value="InterPro"/>
</dbReference>
<dbReference type="PANTHER" id="PTHR30290:SF10">
    <property type="entry name" value="PERIPLASMIC OLIGOPEPTIDE-BINDING PROTEIN-RELATED"/>
    <property type="match status" value="1"/>
</dbReference>
<keyword evidence="8" id="KW-1185">Reference proteome</keyword>
<dbReference type="Gene3D" id="3.10.105.10">
    <property type="entry name" value="Dipeptide-binding Protein, Domain 3"/>
    <property type="match status" value="1"/>
</dbReference>
<accession>A0A348AGG4</accession>
<evidence type="ECO:0000259" key="6">
    <source>
        <dbReference type="Pfam" id="PF00496"/>
    </source>
</evidence>
<dbReference type="Proteomes" id="UP000276437">
    <property type="component" value="Chromosome"/>
</dbReference>
<dbReference type="PANTHER" id="PTHR30290">
    <property type="entry name" value="PERIPLASMIC BINDING COMPONENT OF ABC TRANSPORTER"/>
    <property type="match status" value="1"/>
</dbReference>
<dbReference type="Pfam" id="PF00496">
    <property type="entry name" value="SBP_bac_5"/>
    <property type="match status" value="1"/>
</dbReference>
<keyword evidence="3" id="KW-0813">Transport</keyword>
<evidence type="ECO:0000313" key="8">
    <source>
        <dbReference type="Proteomes" id="UP000276437"/>
    </source>
</evidence>
<dbReference type="Gene3D" id="3.90.76.10">
    <property type="entry name" value="Dipeptide-binding Protein, Domain 1"/>
    <property type="match status" value="1"/>
</dbReference>
<dbReference type="FunFam" id="3.10.105.10:FF:000001">
    <property type="entry name" value="Oligopeptide ABC transporter, oligopeptide-binding protein"/>
    <property type="match status" value="1"/>
</dbReference>
<keyword evidence="4 5" id="KW-0732">Signal</keyword>
<dbReference type="InterPro" id="IPR000914">
    <property type="entry name" value="SBP_5_dom"/>
</dbReference>
<dbReference type="RefSeq" id="WP_126310431.1">
    <property type="nucleotide sequence ID" value="NZ_AP018449.1"/>
</dbReference>
<protein>
    <submittedName>
        <fullName evidence="7">Dipeptide-binding protein DppE</fullName>
    </submittedName>
</protein>
<dbReference type="Gene3D" id="3.40.190.10">
    <property type="entry name" value="Periplasmic binding protein-like II"/>
    <property type="match status" value="1"/>
</dbReference>
<evidence type="ECO:0000256" key="1">
    <source>
        <dbReference type="ARBA" id="ARBA00004196"/>
    </source>
</evidence>
<evidence type="ECO:0000256" key="5">
    <source>
        <dbReference type="SAM" id="SignalP"/>
    </source>
</evidence>
<evidence type="ECO:0000313" key="7">
    <source>
        <dbReference type="EMBL" id="BBB90162.1"/>
    </source>
</evidence>
<dbReference type="InterPro" id="IPR030678">
    <property type="entry name" value="Peptide/Ni-bd"/>
</dbReference>
<dbReference type="GO" id="GO:0030288">
    <property type="term" value="C:outer membrane-bounded periplasmic space"/>
    <property type="evidence" value="ECO:0007669"/>
    <property type="project" value="UniProtKB-ARBA"/>
</dbReference>
<dbReference type="FunFam" id="3.90.76.10:FF:000001">
    <property type="entry name" value="Oligopeptide ABC transporter substrate-binding protein"/>
    <property type="match status" value="1"/>
</dbReference>
<feature type="chain" id="PRO_5038663898" evidence="5">
    <location>
        <begin position="21"/>
        <end position="533"/>
    </location>
</feature>
<dbReference type="EMBL" id="AP018449">
    <property type="protein sequence ID" value="BBB90162.1"/>
    <property type="molecule type" value="Genomic_DNA"/>
</dbReference>
<sequence length="533" mass="59228">MRYKKILAAMLAAAMLAILAAGCGKSGNINGGQVFRYALEAEPATLDPANSTAIPESLVEAQVFEGLTRLDARDQAIPGVAEKWDVSPDGIKYVFYLRPNAKWSNGEPVTAQDFEFAWKRVLNPDIASENAYMLYPLKNGQAYNEKKATADQVGVKALNEHTLEVTLEKPTPYFLSLAAFHAFYPVNRQTVTANAAKWATDVRTLIGNGPFKITAWVHNGKIEFEKNNQYWDAVLVKLPKMEWPISDSQTTRLALFENNQVDMMVEPPAVEHDRLTQAALLKISPYLGTYYYVFNTSKAPFDDPKVRKAFAAAINRDALVKNIVKGGKQPAYAWVAPGLVNPASGRDFREEAGNYAVEDTALAKKLLAEAGYADGQGLPPITLLFNTSEIHKSIAEAIQEMWKKNLGVAVNLTNQEAKVFLASRAQGEFQIARASWVGDYADPMTFMDVFKDPNNDAKYSNPAYNLLVEQAQAGNDQKVRMQAMHDAEKILFDDAVIIPIYYNTLPYLSRPYVKGYFWSALGIADFKTAYIEK</sequence>
<dbReference type="PIRSF" id="PIRSF002741">
    <property type="entry name" value="MppA"/>
    <property type="match status" value="1"/>
</dbReference>
<dbReference type="GO" id="GO:0015833">
    <property type="term" value="P:peptide transport"/>
    <property type="evidence" value="ECO:0007669"/>
    <property type="project" value="TreeGrafter"/>
</dbReference>
<evidence type="ECO:0000256" key="3">
    <source>
        <dbReference type="ARBA" id="ARBA00022448"/>
    </source>
</evidence>
<feature type="signal peptide" evidence="5">
    <location>
        <begin position="1"/>
        <end position="20"/>
    </location>
</feature>
<comment type="similarity">
    <text evidence="2">Belongs to the bacterial solute-binding protein 5 family.</text>
</comment>
<dbReference type="InterPro" id="IPR039424">
    <property type="entry name" value="SBP_5"/>
</dbReference>
<dbReference type="CDD" id="cd08504">
    <property type="entry name" value="PBP2_OppA"/>
    <property type="match status" value="1"/>
</dbReference>